<name>A0A8H4XHP3_9HYPO</name>
<reference evidence="1" key="1">
    <citation type="journal article" date="2020" name="BMC Genomics">
        <title>Correction to: Identification and distribution of gene clusters required for synthesis of sphingolipid metabolism inhibitors in diverse species of the filamentous fungus Fusarium.</title>
        <authorList>
            <person name="Kim H.S."/>
            <person name="Lohmar J.M."/>
            <person name="Busman M."/>
            <person name="Brown D.W."/>
            <person name="Naumann T.A."/>
            <person name="Divon H.H."/>
            <person name="Lysoe E."/>
            <person name="Uhlig S."/>
            <person name="Proctor R.H."/>
        </authorList>
    </citation>
    <scope>NUCLEOTIDE SEQUENCE</scope>
    <source>
        <strain evidence="1">NRRL 22465</strain>
    </source>
</reference>
<accession>A0A8H4XHP3</accession>
<reference evidence="1" key="2">
    <citation type="submission" date="2020-05" db="EMBL/GenBank/DDBJ databases">
        <authorList>
            <person name="Kim H.-S."/>
            <person name="Proctor R.H."/>
            <person name="Brown D.W."/>
        </authorList>
    </citation>
    <scope>NUCLEOTIDE SEQUENCE</scope>
    <source>
        <strain evidence="1">NRRL 22465</strain>
    </source>
</reference>
<dbReference type="EMBL" id="JABEYC010000715">
    <property type="protein sequence ID" value="KAF4974714.1"/>
    <property type="molecule type" value="Genomic_DNA"/>
</dbReference>
<proteinExistence type="predicted"/>
<comment type="caution">
    <text evidence="1">The sequence shown here is derived from an EMBL/GenBank/DDBJ whole genome shotgun (WGS) entry which is preliminary data.</text>
</comment>
<evidence type="ECO:0000313" key="1">
    <source>
        <dbReference type="EMBL" id="KAF4974714.1"/>
    </source>
</evidence>
<organism evidence="1 2">
    <name type="scientific">Fusarium zealandicum</name>
    <dbReference type="NCBI Taxonomy" id="1053134"/>
    <lineage>
        <taxon>Eukaryota</taxon>
        <taxon>Fungi</taxon>
        <taxon>Dikarya</taxon>
        <taxon>Ascomycota</taxon>
        <taxon>Pezizomycotina</taxon>
        <taxon>Sordariomycetes</taxon>
        <taxon>Hypocreomycetidae</taxon>
        <taxon>Hypocreales</taxon>
        <taxon>Nectriaceae</taxon>
        <taxon>Fusarium</taxon>
        <taxon>Fusarium staphyleae species complex</taxon>
    </lineage>
</organism>
<dbReference type="AlphaFoldDB" id="A0A8H4XHP3"/>
<gene>
    <name evidence="1" type="ORF">FZEAL_8423</name>
</gene>
<dbReference type="OrthoDB" id="5104107at2759"/>
<dbReference type="Proteomes" id="UP000635477">
    <property type="component" value="Unassembled WGS sequence"/>
</dbReference>
<protein>
    <submittedName>
        <fullName evidence="1">Uncharacterized protein</fullName>
    </submittedName>
</protein>
<evidence type="ECO:0000313" key="2">
    <source>
        <dbReference type="Proteomes" id="UP000635477"/>
    </source>
</evidence>
<keyword evidence="2" id="KW-1185">Reference proteome</keyword>
<sequence length="227" mass="25432">MAFVIPAAASSFDFLQALQRAQTPHRLLTIAIRRGVLKDIQTLDDPFSGRQRFITIKPEFLNKPILSRTPKIGLIQDIQFYSLRRKTAEDLRLALGPDLARAIMAHDPKSVVLEKFNTTDRTALVNLTAIALGEEDRHSGFDQSLALTKLNDYQLRQMGPALNAIFDELRENDDEYPHEGTIAARKNRNRVLRRAAFQSLIQVNVDRAGSAGKLKGVTRTRGGLKSD</sequence>